<sequence length="173" mass="18914">MDEQFDLPLALYKAQLTLVGRSWESVLSARQRWLALGTELLGDDIDEVRAACAELSEAPTWQAAAVMWPNAWWRINQHGVTVLEGCVRTALTSQTAVAVETQRAMRQWQQAIVQAAHIAGTTIPIHGFWQNALAVLGTAPQREVESGLPAAASVLPHRARGNHEHREHATAGG</sequence>
<dbReference type="EMBL" id="WJYN01000001">
    <property type="protein sequence ID" value="MRS97958.1"/>
    <property type="molecule type" value="Genomic_DNA"/>
</dbReference>
<accession>A0A7X2HK14</accession>
<proteinExistence type="predicted"/>
<protein>
    <recommendedName>
        <fullName evidence="3">Phasin domain-containing protein</fullName>
    </recommendedName>
</protein>
<evidence type="ECO:0008006" key="3">
    <source>
        <dbReference type="Google" id="ProtNLM"/>
    </source>
</evidence>
<evidence type="ECO:0000313" key="1">
    <source>
        <dbReference type="EMBL" id="MRS97958.1"/>
    </source>
</evidence>
<dbReference type="RefSeq" id="WP_154205902.1">
    <property type="nucleotide sequence ID" value="NZ_WJYN01000001.1"/>
</dbReference>
<gene>
    <name evidence="1" type="ORF">GJQ57_04725</name>
</gene>
<comment type="caution">
    <text evidence="1">The sequence shown here is derived from an EMBL/GenBank/DDBJ whole genome shotgun (WGS) entry which is preliminary data.</text>
</comment>
<reference evidence="1 2" key="1">
    <citation type="submission" date="2019-11" db="EMBL/GenBank/DDBJ databases">
        <title>Phenotypic characterization of an OXA-22 and OXA-60 co-producing Ralstonia pickettii clinical strain.</title>
        <authorList>
            <person name="He F."/>
        </authorList>
    </citation>
    <scope>NUCLEOTIDE SEQUENCE [LARGE SCALE GENOMIC DNA]</scope>
    <source>
        <strain evidence="1 2">PSLESD1</strain>
    </source>
</reference>
<dbReference type="AlphaFoldDB" id="A0A7X2HK14"/>
<organism evidence="1 2">
    <name type="scientific">Ralstonia pickettii</name>
    <name type="common">Burkholderia pickettii</name>
    <dbReference type="NCBI Taxonomy" id="329"/>
    <lineage>
        <taxon>Bacteria</taxon>
        <taxon>Pseudomonadati</taxon>
        <taxon>Pseudomonadota</taxon>
        <taxon>Betaproteobacteria</taxon>
        <taxon>Burkholderiales</taxon>
        <taxon>Burkholderiaceae</taxon>
        <taxon>Ralstonia</taxon>
    </lineage>
</organism>
<evidence type="ECO:0000313" key="2">
    <source>
        <dbReference type="Proteomes" id="UP000441032"/>
    </source>
</evidence>
<dbReference type="Proteomes" id="UP000441032">
    <property type="component" value="Unassembled WGS sequence"/>
</dbReference>
<name>A0A7X2HK14_RALPI</name>